<gene>
    <name evidence="2" type="ORF">theurythT_01120</name>
</gene>
<organism evidence="2 3">
    <name type="scientific">Thalassotalea eurytherma</name>
    <dbReference type="NCBI Taxonomy" id="1144278"/>
    <lineage>
        <taxon>Bacteria</taxon>
        <taxon>Pseudomonadati</taxon>
        <taxon>Pseudomonadota</taxon>
        <taxon>Gammaproteobacteria</taxon>
        <taxon>Alteromonadales</taxon>
        <taxon>Colwelliaceae</taxon>
        <taxon>Thalassotalea</taxon>
    </lineage>
</organism>
<dbReference type="RefSeq" id="WP_284205975.1">
    <property type="nucleotide sequence ID" value="NZ_BSSU01000001.1"/>
</dbReference>
<evidence type="ECO:0000313" key="3">
    <source>
        <dbReference type="Proteomes" id="UP001157133"/>
    </source>
</evidence>
<comment type="caution">
    <text evidence="2">The sequence shown here is derived from an EMBL/GenBank/DDBJ whole genome shotgun (WGS) entry which is preliminary data.</text>
</comment>
<feature type="signal peptide" evidence="1">
    <location>
        <begin position="1"/>
        <end position="21"/>
    </location>
</feature>
<sequence length="170" mass="19023">MIKKVVQVALVSCLFIGVSQANTIESSLKTCADIVASTERLACYDKLAKTFKTPKVAVATQAQEVAKPAAIVAPVVSQEQKEAEFGDHHLKKDKKPNELDRVQFTIAKISYSGKKKLKLTFENGQRWNQSDTETLRLKVGDKVELFKGAWSAIYLKKVGFNRKIRVKRVK</sequence>
<evidence type="ECO:0000256" key="1">
    <source>
        <dbReference type="SAM" id="SignalP"/>
    </source>
</evidence>
<accession>A0ABQ6H0T2</accession>
<dbReference type="Proteomes" id="UP001157133">
    <property type="component" value="Unassembled WGS sequence"/>
</dbReference>
<proteinExistence type="predicted"/>
<keyword evidence="1" id="KW-0732">Signal</keyword>
<protein>
    <submittedName>
        <fullName evidence="2">Uncharacterized protein</fullName>
    </submittedName>
</protein>
<keyword evidence="3" id="KW-1185">Reference proteome</keyword>
<evidence type="ECO:0000313" key="2">
    <source>
        <dbReference type="EMBL" id="GLX80660.1"/>
    </source>
</evidence>
<feature type="chain" id="PRO_5045633970" evidence="1">
    <location>
        <begin position="22"/>
        <end position="170"/>
    </location>
</feature>
<name>A0ABQ6H0T2_9GAMM</name>
<reference evidence="2 3" key="1">
    <citation type="submission" date="2023-03" db="EMBL/GenBank/DDBJ databases">
        <title>Draft genome sequence of Thalassotalea eurytherma JCM 18482T.</title>
        <authorList>
            <person name="Sawabe T."/>
        </authorList>
    </citation>
    <scope>NUCLEOTIDE SEQUENCE [LARGE SCALE GENOMIC DNA]</scope>
    <source>
        <strain evidence="2 3">JCM 18482</strain>
    </source>
</reference>
<dbReference type="EMBL" id="BSSU01000001">
    <property type="protein sequence ID" value="GLX80660.1"/>
    <property type="molecule type" value="Genomic_DNA"/>
</dbReference>